<dbReference type="STRING" id="1766.XA26_47390"/>
<evidence type="ECO:0000313" key="3">
    <source>
        <dbReference type="Proteomes" id="UP000057134"/>
    </source>
</evidence>
<sequence length="55" mass="6192">MIDLNAEAIGGGYTACVRRDTRRGSCEVRLVLRPVSGWLLWAANYRFGMAQFSQQ</sequence>
<dbReference type="Proteomes" id="UP000057134">
    <property type="component" value="Chromosome"/>
</dbReference>
<evidence type="ECO:0000313" key="1">
    <source>
        <dbReference type="EMBL" id="ALI28539.1"/>
    </source>
</evidence>
<gene>
    <name evidence="2" type="ORF">NCTC1542_03368</name>
    <name evidence="1" type="ORF">XA26_47390</name>
</gene>
<keyword evidence="3" id="KW-1185">Reference proteome</keyword>
<dbReference type="AlphaFoldDB" id="A0A0N9XKD2"/>
<dbReference type="KEGG" id="mft:XA26_47390"/>
<organism evidence="1 3">
    <name type="scientific">Mycolicibacterium fortuitum</name>
    <name type="common">Mycobacterium fortuitum</name>
    <dbReference type="NCBI Taxonomy" id="1766"/>
    <lineage>
        <taxon>Bacteria</taxon>
        <taxon>Bacillati</taxon>
        <taxon>Actinomycetota</taxon>
        <taxon>Actinomycetes</taxon>
        <taxon>Mycobacteriales</taxon>
        <taxon>Mycobacteriaceae</taxon>
        <taxon>Mycolicibacterium</taxon>
    </lineage>
</organism>
<dbReference type="EMBL" id="UGQY01000003">
    <property type="protein sequence ID" value="STZ88584.1"/>
    <property type="molecule type" value="Genomic_DNA"/>
</dbReference>
<dbReference type="PATRIC" id="fig|1766.6.peg.4713"/>
<dbReference type="Proteomes" id="UP000255389">
    <property type="component" value="Unassembled WGS sequence"/>
</dbReference>
<evidence type="ECO:0000313" key="4">
    <source>
        <dbReference type="Proteomes" id="UP000255389"/>
    </source>
</evidence>
<accession>A0A0N9XKD2</accession>
<reference evidence="2 4" key="2">
    <citation type="submission" date="2018-06" db="EMBL/GenBank/DDBJ databases">
        <authorList>
            <consortium name="Pathogen Informatics"/>
            <person name="Doyle S."/>
        </authorList>
    </citation>
    <scope>NUCLEOTIDE SEQUENCE [LARGE SCALE GENOMIC DNA]</scope>
    <source>
        <strain evidence="2 4">NCTC1542</strain>
    </source>
</reference>
<dbReference type="EMBL" id="CP011269">
    <property type="protein sequence ID" value="ALI28539.1"/>
    <property type="molecule type" value="Genomic_DNA"/>
</dbReference>
<protein>
    <submittedName>
        <fullName evidence="2">Transcriptional regulator</fullName>
    </submittedName>
</protein>
<proteinExistence type="predicted"/>
<name>A0A0N9XKD2_MYCFO</name>
<evidence type="ECO:0000313" key="2">
    <source>
        <dbReference type="EMBL" id="STZ88584.1"/>
    </source>
</evidence>
<reference evidence="1 3" key="1">
    <citation type="journal article" date="2015" name="MBio">
        <title>Enzymatic Degradation of Phenazines Can Generate Energy and Protect Sensitive Organisms from Toxicity.</title>
        <authorList>
            <person name="Costa K.C."/>
            <person name="Bergkessel M."/>
            <person name="Saunders S."/>
            <person name="Korlach J."/>
            <person name="Newman D.K."/>
        </authorList>
    </citation>
    <scope>NUCLEOTIDE SEQUENCE [LARGE SCALE GENOMIC DNA]</scope>
    <source>
        <strain evidence="1 3">CT6</strain>
    </source>
</reference>